<feature type="domain" description="MmgE/PrpD N-terminal" evidence="2">
    <location>
        <begin position="31"/>
        <end position="251"/>
    </location>
</feature>
<organism evidence="4 5">
    <name type="scientific">Bradyrhizobium lupini HPC(L)</name>
    <dbReference type="NCBI Taxonomy" id="1229491"/>
    <lineage>
        <taxon>Bacteria</taxon>
        <taxon>Pseudomonadati</taxon>
        <taxon>Pseudomonadota</taxon>
        <taxon>Alphaproteobacteria</taxon>
        <taxon>Hyphomicrobiales</taxon>
        <taxon>Nitrobacteraceae</taxon>
        <taxon>Bradyrhizobium</taxon>
    </lineage>
</organism>
<reference evidence="4 5" key="1">
    <citation type="journal article" date="2013" name="Genome Announc.">
        <title>Genome Sequence of Rhizobium lupini HPC(L) Isolated from Saline Desert Soil, Kutch (Gujarat).</title>
        <authorList>
            <person name="Agarwal L."/>
            <person name="Purohit H.J."/>
        </authorList>
    </citation>
    <scope>NUCLEOTIDE SEQUENCE [LARGE SCALE GENOMIC DNA]</scope>
    <source>
        <strain evidence="5">HPC(L)</strain>
    </source>
</reference>
<dbReference type="Pfam" id="PF19305">
    <property type="entry name" value="MmgE_PrpD_C"/>
    <property type="match status" value="1"/>
</dbReference>
<comment type="caution">
    <text evidence="4">The sequence shown here is derived from an EMBL/GenBank/DDBJ whole genome shotgun (WGS) entry which is preliminary data.</text>
</comment>
<keyword evidence="5" id="KW-1185">Reference proteome</keyword>
<feature type="domain" description="MmgE/PrpD C-terminal" evidence="3">
    <location>
        <begin position="278"/>
        <end position="411"/>
    </location>
</feature>
<dbReference type="Proteomes" id="UP000017668">
    <property type="component" value="Unassembled WGS sequence"/>
</dbReference>
<evidence type="ECO:0008006" key="6">
    <source>
        <dbReference type="Google" id="ProtNLM"/>
    </source>
</evidence>
<evidence type="ECO:0000259" key="2">
    <source>
        <dbReference type="Pfam" id="PF03972"/>
    </source>
</evidence>
<evidence type="ECO:0000256" key="1">
    <source>
        <dbReference type="ARBA" id="ARBA00006174"/>
    </source>
</evidence>
<evidence type="ECO:0000259" key="3">
    <source>
        <dbReference type="Pfam" id="PF19305"/>
    </source>
</evidence>
<dbReference type="SUPFAM" id="SSF103378">
    <property type="entry name" value="2-methylcitrate dehydratase PrpD"/>
    <property type="match status" value="1"/>
</dbReference>
<dbReference type="InterPro" id="IPR005656">
    <property type="entry name" value="MmgE_PrpD"/>
</dbReference>
<dbReference type="Pfam" id="PF03972">
    <property type="entry name" value="MmgE_PrpD_N"/>
    <property type="match status" value="1"/>
</dbReference>
<gene>
    <name evidence="4" type="ORF">C241_11743</name>
</gene>
<dbReference type="InterPro" id="IPR045337">
    <property type="entry name" value="MmgE_PrpD_C"/>
</dbReference>
<evidence type="ECO:0000313" key="5">
    <source>
        <dbReference type="Proteomes" id="UP000017668"/>
    </source>
</evidence>
<dbReference type="Gene3D" id="1.10.4100.10">
    <property type="entry name" value="2-methylcitrate dehydratase PrpD"/>
    <property type="match status" value="1"/>
</dbReference>
<dbReference type="PANTHER" id="PTHR16943">
    <property type="entry name" value="2-METHYLCITRATE DEHYDRATASE-RELATED"/>
    <property type="match status" value="1"/>
</dbReference>
<protein>
    <recommendedName>
        <fullName evidence="6">MmgE/PrpD family protein</fullName>
    </recommendedName>
</protein>
<dbReference type="Gene3D" id="3.30.1330.120">
    <property type="entry name" value="2-methylcitrate dehydratase PrpD"/>
    <property type="match status" value="1"/>
</dbReference>
<evidence type="ECO:0000313" key="4">
    <source>
        <dbReference type="EMBL" id="EKJ95611.1"/>
    </source>
</evidence>
<proteinExistence type="inferred from homology"/>
<dbReference type="InterPro" id="IPR036148">
    <property type="entry name" value="MmgE/PrpD_sf"/>
</dbReference>
<comment type="similarity">
    <text evidence="1">Belongs to the PrpD family.</text>
</comment>
<dbReference type="PANTHER" id="PTHR16943:SF8">
    <property type="entry name" value="2-METHYLCITRATE DEHYDRATASE"/>
    <property type="match status" value="1"/>
</dbReference>
<dbReference type="InterPro" id="IPR045336">
    <property type="entry name" value="MmgE_PrpD_N"/>
</dbReference>
<dbReference type="InterPro" id="IPR042188">
    <property type="entry name" value="MmgE/PrpD_sf_2"/>
</dbReference>
<accession>A0ABP2RSW1</accession>
<dbReference type="InterPro" id="IPR042183">
    <property type="entry name" value="MmgE/PrpD_sf_1"/>
</dbReference>
<sequence length="459" mass="47712">MTAKGSDAMVAEEKLTLRLAGAIAASDPLHDEEAVTIARTALIDFFACVLGGAADRSTKILIDTFTSGTQGAAGIVGHDLRTDAFTAALINGHAGHVLDYDDVHGSVRGHPTVAIVPALLAVAVEEGSTADAFIAAYIVGLETMARIGLSLGTRHYENGFHATATLGPMGAAAAIAHLLKFDPQTTAVALGLAATQSAGLRLQFGYDAKPLHAGLATRAGLTAARLARSGFQGAPDFLENSIGFYSAFAFGAEQPKRVLSGWGAPWQIVSPGLTLKAFPCCTAAHPVAVGALALRSTHELQPEEIEAVTITFPPGGDAALVGPATPATGIDARFSPEYVFAAALTDGSLGISHFDERPARADLLGLSAKISRRHDETARRLSPDPTTRFVVIDVTKKDGTVLSRRVDGLPGIDDPAEKFADATGGNEKFAGIPALVRTMKTAADLRKLEMLLVSPILLD</sequence>
<dbReference type="EMBL" id="AMQQ01000016">
    <property type="protein sequence ID" value="EKJ95611.1"/>
    <property type="molecule type" value="Genomic_DNA"/>
</dbReference>
<name>A0ABP2RSW1_RHILU</name>